<dbReference type="Gene3D" id="2.30.30.40">
    <property type="entry name" value="SH3 Domains"/>
    <property type="match status" value="1"/>
</dbReference>
<feature type="compositionally biased region" description="Low complexity" evidence="3">
    <location>
        <begin position="851"/>
        <end position="866"/>
    </location>
</feature>
<feature type="compositionally biased region" description="Basic and acidic residues" evidence="3">
    <location>
        <begin position="1298"/>
        <end position="1308"/>
    </location>
</feature>
<dbReference type="InterPro" id="IPR011043">
    <property type="entry name" value="Gal_Oxase/kelch_b-propeller"/>
</dbReference>
<feature type="region of interest" description="Disordered" evidence="3">
    <location>
        <begin position="851"/>
        <end position="879"/>
    </location>
</feature>
<dbReference type="GO" id="GO:1902929">
    <property type="term" value="C:plasma membrane of growing cell tip"/>
    <property type="evidence" value="ECO:0007669"/>
    <property type="project" value="TreeGrafter"/>
</dbReference>
<proteinExistence type="predicted"/>
<keyword evidence="4" id="KW-0812">Transmembrane</keyword>
<evidence type="ECO:0000256" key="1">
    <source>
        <dbReference type="ARBA" id="ARBA00022443"/>
    </source>
</evidence>
<evidence type="ECO:0000313" key="7">
    <source>
        <dbReference type="Proteomes" id="UP001342314"/>
    </source>
</evidence>
<dbReference type="Pfam" id="PF00018">
    <property type="entry name" value="SH3_1"/>
    <property type="match status" value="1"/>
</dbReference>
<evidence type="ECO:0000256" key="3">
    <source>
        <dbReference type="SAM" id="MobiDB-lite"/>
    </source>
</evidence>
<dbReference type="PANTHER" id="PTHR31778">
    <property type="entry name" value="BUD SITE SELECTION PROTEIN RAX2"/>
    <property type="match status" value="1"/>
</dbReference>
<comment type="caution">
    <text evidence="6">The sequence shown here is derived from an EMBL/GenBank/DDBJ whole genome shotgun (WGS) entry which is preliminary data.</text>
</comment>
<evidence type="ECO:0000256" key="2">
    <source>
        <dbReference type="PROSITE-ProRule" id="PRU00192"/>
    </source>
</evidence>
<dbReference type="PROSITE" id="PS50002">
    <property type="entry name" value="SH3"/>
    <property type="match status" value="1"/>
</dbReference>
<dbReference type="PANTHER" id="PTHR31778:SF2">
    <property type="entry name" value="BUD SITE SELECTION PROTEIN RAX2"/>
    <property type="match status" value="1"/>
</dbReference>
<dbReference type="SUPFAM" id="SSF50044">
    <property type="entry name" value="SH3-domain"/>
    <property type="match status" value="1"/>
</dbReference>
<dbReference type="InterPro" id="IPR024982">
    <property type="entry name" value="Rax2-like_C"/>
</dbReference>
<dbReference type="Proteomes" id="UP001342314">
    <property type="component" value="Unassembled WGS sequence"/>
</dbReference>
<feature type="transmembrane region" description="Helical" evidence="4">
    <location>
        <begin position="1262"/>
        <end position="1291"/>
    </location>
</feature>
<keyword evidence="1 2" id="KW-0728">SH3 domain</keyword>
<dbReference type="SUPFAM" id="SSF75011">
    <property type="entry name" value="3-carboxy-cis,cis-mucoante lactonizing enzyme"/>
    <property type="match status" value="1"/>
</dbReference>
<dbReference type="SMART" id="SM00326">
    <property type="entry name" value="SH3"/>
    <property type="match status" value="1"/>
</dbReference>
<evidence type="ECO:0000313" key="6">
    <source>
        <dbReference type="EMBL" id="GJN91113.1"/>
    </source>
</evidence>
<keyword evidence="4" id="KW-1133">Transmembrane helix</keyword>
<keyword evidence="7" id="KW-1185">Reference proteome</keyword>
<organism evidence="6 7">
    <name type="scientific">Rhodotorula paludigena</name>
    <dbReference type="NCBI Taxonomy" id="86838"/>
    <lineage>
        <taxon>Eukaryota</taxon>
        <taxon>Fungi</taxon>
        <taxon>Dikarya</taxon>
        <taxon>Basidiomycota</taxon>
        <taxon>Pucciniomycotina</taxon>
        <taxon>Microbotryomycetes</taxon>
        <taxon>Sporidiobolales</taxon>
        <taxon>Sporidiobolaceae</taxon>
        <taxon>Rhodotorula</taxon>
    </lineage>
</organism>
<dbReference type="Pfam" id="PF20843">
    <property type="entry name" value="Rax2_3"/>
    <property type="match status" value="1"/>
</dbReference>
<evidence type="ECO:0000256" key="4">
    <source>
        <dbReference type="SAM" id="Phobius"/>
    </source>
</evidence>
<sequence length="1436" mass="146947">MARPRARTPQSSPAQYLLPRHALALLAGAGLAAAQSSSLPRIDYSALGTVAVVGSFAGLSFYDAENPPRPYDSRASTLVARDADGDLRNLGATDEGGAIRAVCQTPDALVYVGGNFSSIGGVEAANIASYDPAGGTFAALAGGLTGEVRALSCNGSTVYAGGEFGAPSGVDGGPNVAAWSAADSAWTTLPLYGFNGAVDSIASSEDGRSLFFGGAFSTTFSNSSAVNSSSSSSSTGPEFPSLGSSLTPISLNSSDYWASPTTWTSGFGRPQYIFCPRHADGIGASWLLVDGQTGFFTARMFRQLNARGIRIGNTFYEGRGTRNFSVVSIPDNQVLELTYASNPYDSTSELATCSDNCPLAHDPAIPYQDFLFPEGTSLTGFQLNIFGWYGAGGGLHLLQLLSDGAYAYAVESNNNSPCSNGLAASTEAQVSTSGTWTTAEVNTAIPGTVQEVLVADVAGGTSASSAPSVTWKPYVSQPGEYAVFLVTPGCVGTGSCASRTSVRVTATPSGGDATGTTVDQAMPDDISTLVYNGTLNAGADALEVTMTLADGGAPTSGETYQLVANYVNLVAASTSGTSMRIDRGYGLYEYPLVDTGAFGDAVPTAQAQGVNASATMTNATALNALSFDLKEGAIVRSVISVGSGDDTHVFLGGEFAYSGDAGSSVNVVGYRRDQVLIAPNGGLGGSVASLVALDGVLYAAGAFTATSDGAVGELSGLAKWNYSASASAWEALGSVPSVGSSVAQLAVVNPSSDDDDASAAVIAAGAGGSGLAFYEPASSSWNESAAGLFLGNLTAVGSASSRTNTNSTTYLAGNIIAAIKDAAPGGAILSEGRNGRPQLDSFGFGFNTSSASSPVSASSNASAASARSKRSDSPGPLGSLLQRRTVSRLLLEPRAPQTTAAVNLTLPSPIQAVAASSASSSGSPTDQVLAGAFWKNGSTELMLLGGSFATESGVANLGAYDTDADTLASLPGLEVVGAVTALKVVEDSLWVGGNLSTAAARQGLSTYNLKDQTLDDSQPPLTGYSGSNATVNVIAQRPGYDDQILVAGAFSSAGSLSCQSVCLWDNKKLQWSSLATGLQGAVGAIDFAGDKSEYLIAAGAFEVNDETRYVARWSFKNSTWLSIGAASDLPGPATAVSADDHNANKIYVAGSSTNGTPYVLFWNGTTWADVNNNTLASGSGIQQLAFVPLSRSHESNDAMESNRMLLVSGDLTINDTSVSSALYDGEAWYPYLVATSATGSSGIVAQMFYSVSNFSLSAGRHLAAGLVILISIAIGLGLVFLFVLIGLLVMLATKRRDERQYPPRDPQREVGTTSDASSLHRPSSLLQTVGAATAVLLDPKGEKAIHRDMHGGDGTGSFDAAALSYGGGAGGSDLDEDEGGEPSTALARYSFHAEHPGELSISANEQLQILESQDPNWWMVANRDGQRGLVPLSYLA</sequence>
<dbReference type="SUPFAM" id="SSF50965">
    <property type="entry name" value="Galactose oxidase, central domain"/>
    <property type="match status" value="1"/>
</dbReference>
<dbReference type="InterPro" id="IPR036028">
    <property type="entry name" value="SH3-like_dom_sf"/>
</dbReference>
<evidence type="ECO:0000259" key="5">
    <source>
        <dbReference type="PROSITE" id="PS50002"/>
    </source>
</evidence>
<protein>
    <recommendedName>
        <fullName evidence="5">SH3 domain-containing protein</fullName>
    </recommendedName>
</protein>
<dbReference type="InterPro" id="IPR048266">
    <property type="entry name" value="Rax2-like_second"/>
</dbReference>
<dbReference type="Pfam" id="PF12768">
    <property type="entry name" value="Rax2"/>
    <property type="match status" value="1"/>
</dbReference>
<dbReference type="InterPro" id="IPR001452">
    <property type="entry name" value="SH3_domain"/>
</dbReference>
<keyword evidence="4" id="KW-0472">Membrane</keyword>
<feature type="region of interest" description="Disordered" evidence="3">
    <location>
        <begin position="1298"/>
        <end position="1321"/>
    </location>
</feature>
<dbReference type="EMBL" id="BQKY01000008">
    <property type="protein sequence ID" value="GJN91113.1"/>
    <property type="molecule type" value="Genomic_DNA"/>
</dbReference>
<name>A0AAV5GLN1_9BASI</name>
<gene>
    <name evidence="6" type="ORF">Rhopal_004131-T1</name>
</gene>
<dbReference type="CDD" id="cd00174">
    <property type="entry name" value="SH3"/>
    <property type="match status" value="1"/>
</dbReference>
<feature type="compositionally biased region" description="Polar residues" evidence="3">
    <location>
        <begin position="1310"/>
        <end position="1321"/>
    </location>
</feature>
<reference evidence="6 7" key="1">
    <citation type="submission" date="2021-12" db="EMBL/GenBank/DDBJ databases">
        <title>High titer production of polyol ester of fatty acids by Rhodotorula paludigena BS15 towards product separation-free biomass refinery.</title>
        <authorList>
            <person name="Mano J."/>
            <person name="Ono H."/>
            <person name="Tanaka T."/>
            <person name="Naito K."/>
            <person name="Sushida H."/>
            <person name="Ike M."/>
            <person name="Tokuyasu K."/>
            <person name="Kitaoka M."/>
        </authorList>
    </citation>
    <scope>NUCLEOTIDE SEQUENCE [LARGE SCALE GENOMIC DNA]</scope>
    <source>
        <strain evidence="6 7">BS15</strain>
    </source>
</reference>
<dbReference type="Pfam" id="PF20842">
    <property type="entry name" value="Rax2_2"/>
    <property type="match status" value="1"/>
</dbReference>
<dbReference type="InterPro" id="IPR048265">
    <property type="entry name" value="Rax2-like_third"/>
</dbReference>
<accession>A0AAV5GLN1</accession>
<feature type="domain" description="SH3" evidence="5">
    <location>
        <begin position="1380"/>
        <end position="1436"/>
    </location>
</feature>